<evidence type="ECO:0000259" key="10">
    <source>
        <dbReference type="Pfam" id="PF20791"/>
    </source>
</evidence>
<evidence type="ECO:0000256" key="5">
    <source>
        <dbReference type="ARBA" id="ARBA00022946"/>
    </source>
</evidence>
<comment type="caution">
    <text evidence="11">The sequence shown here is derived from an EMBL/GenBank/DDBJ whole genome shotgun (WGS) entry which is preliminary data.</text>
</comment>
<accession>A0A926DZ95</accession>
<dbReference type="RefSeq" id="WP_249282911.1">
    <property type="nucleotide sequence ID" value="NZ_JACRST010000010.1"/>
</dbReference>
<evidence type="ECO:0000256" key="8">
    <source>
        <dbReference type="SAM" id="MobiDB-lite"/>
    </source>
</evidence>
<feature type="domain" description="Acyl-ACP thioesterase N-terminal hotdog" evidence="9">
    <location>
        <begin position="4"/>
        <end position="123"/>
    </location>
</feature>
<keyword evidence="2" id="KW-0444">Lipid biosynthesis</keyword>
<protein>
    <recommendedName>
        <fullName evidence="13">Acyl-ACP thioesterase</fullName>
    </recommendedName>
</protein>
<comment type="similarity">
    <text evidence="1">Belongs to the acyl-ACP thioesterase family.</text>
</comment>
<evidence type="ECO:0000259" key="9">
    <source>
        <dbReference type="Pfam" id="PF01643"/>
    </source>
</evidence>
<name>A0A926DZ95_9FIRM</name>
<gene>
    <name evidence="11" type="ORF">H8711_07795</name>
</gene>
<evidence type="ECO:0000256" key="6">
    <source>
        <dbReference type="ARBA" id="ARBA00023098"/>
    </source>
</evidence>
<dbReference type="AlphaFoldDB" id="A0A926DZ95"/>
<evidence type="ECO:0000313" key="11">
    <source>
        <dbReference type="EMBL" id="MBC8546836.1"/>
    </source>
</evidence>
<evidence type="ECO:0000256" key="7">
    <source>
        <dbReference type="ARBA" id="ARBA00023160"/>
    </source>
</evidence>
<feature type="region of interest" description="Disordered" evidence="8">
    <location>
        <begin position="124"/>
        <end position="152"/>
    </location>
</feature>
<dbReference type="Proteomes" id="UP000653127">
    <property type="component" value="Unassembled WGS sequence"/>
</dbReference>
<keyword evidence="7" id="KW-0275">Fatty acid biosynthesis</keyword>
<dbReference type="InterPro" id="IPR029069">
    <property type="entry name" value="HotDog_dom_sf"/>
</dbReference>
<dbReference type="PANTHER" id="PTHR31727:SF6">
    <property type="entry name" value="OLEOYL-ACYL CARRIER PROTEIN THIOESTERASE 1, CHLOROPLASTIC"/>
    <property type="match status" value="1"/>
</dbReference>
<dbReference type="InterPro" id="IPR045023">
    <property type="entry name" value="FATA/B"/>
</dbReference>
<reference evidence="11" key="1">
    <citation type="submission" date="2020-08" db="EMBL/GenBank/DDBJ databases">
        <title>Genome public.</title>
        <authorList>
            <person name="Liu C."/>
            <person name="Sun Q."/>
        </authorList>
    </citation>
    <scope>NUCLEOTIDE SEQUENCE</scope>
    <source>
        <strain evidence="11">NSJ-31</strain>
    </source>
</reference>
<dbReference type="PANTHER" id="PTHR31727">
    <property type="entry name" value="OLEOYL-ACYL CARRIER PROTEIN THIOESTERASE 1, CHLOROPLASTIC"/>
    <property type="match status" value="1"/>
</dbReference>
<dbReference type="CDD" id="cd00586">
    <property type="entry name" value="4HBT"/>
    <property type="match status" value="1"/>
</dbReference>
<keyword evidence="5" id="KW-0809">Transit peptide</keyword>
<dbReference type="Gene3D" id="3.10.129.10">
    <property type="entry name" value="Hotdog Thioesterase"/>
    <property type="match status" value="2"/>
</dbReference>
<dbReference type="GO" id="GO:0016297">
    <property type="term" value="F:fatty acyl-[ACP] hydrolase activity"/>
    <property type="evidence" value="ECO:0007669"/>
    <property type="project" value="InterPro"/>
</dbReference>
<keyword evidence="4" id="KW-0276">Fatty acid metabolism</keyword>
<keyword evidence="3" id="KW-0378">Hydrolase</keyword>
<evidence type="ECO:0000313" key="12">
    <source>
        <dbReference type="Proteomes" id="UP000653127"/>
    </source>
</evidence>
<dbReference type="InterPro" id="IPR049427">
    <property type="entry name" value="Acyl-ACP_TE_C"/>
</dbReference>
<dbReference type="InterPro" id="IPR002864">
    <property type="entry name" value="Acyl-ACP_thioesterase_NHD"/>
</dbReference>
<evidence type="ECO:0000256" key="4">
    <source>
        <dbReference type="ARBA" id="ARBA00022832"/>
    </source>
</evidence>
<dbReference type="Pfam" id="PF20791">
    <property type="entry name" value="Acyl-ACP_TE_C"/>
    <property type="match status" value="1"/>
</dbReference>
<dbReference type="SUPFAM" id="SSF54637">
    <property type="entry name" value="Thioesterase/thiol ester dehydrase-isomerase"/>
    <property type="match status" value="2"/>
</dbReference>
<evidence type="ECO:0000256" key="2">
    <source>
        <dbReference type="ARBA" id="ARBA00022516"/>
    </source>
</evidence>
<keyword evidence="12" id="KW-1185">Reference proteome</keyword>
<evidence type="ECO:0008006" key="13">
    <source>
        <dbReference type="Google" id="ProtNLM"/>
    </source>
</evidence>
<feature type="domain" description="Acyl-ACP thioesterase-like C-terminal" evidence="10">
    <location>
        <begin position="161"/>
        <end position="218"/>
    </location>
</feature>
<proteinExistence type="inferred from homology"/>
<sequence>MEKTSFEKKIQLPYPECDIRNRIKLSNVMRHIQEVSGEHLEALGLHHTLLWEEGFVYLLTRVELHIARLPSALEEMRVVTWPRPCKGAQSMRDVSFYDAAGRELIAARTAWVLADPHTHRLHRPSELPHEIPIGPAPEGYRPPVQDRVRRPEGLGPAGWREVRYSDIDCNLHMNNAVYSDIVCDFLPFDLLQGREIAEYRIHFIKEAALGDRLAVYCAPLPGVENTWYAGADRPDGSACFEAVIRFQN</sequence>
<dbReference type="Pfam" id="PF01643">
    <property type="entry name" value="Acyl-ACP_TE"/>
    <property type="match status" value="1"/>
</dbReference>
<dbReference type="GO" id="GO:0000036">
    <property type="term" value="F:acyl carrier activity"/>
    <property type="evidence" value="ECO:0007669"/>
    <property type="project" value="TreeGrafter"/>
</dbReference>
<organism evidence="11 12">
    <name type="scientific">Ligaoa zhengdingensis</name>
    <dbReference type="NCBI Taxonomy" id="2763658"/>
    <lineage>
        <taxon>Bacteria</taxon>
        <taxon>Bacillati</taxon>
        <taxon>Bacillota</taxon>
        <taxon>Clostridia</taxon>
        <taxon>Eubacteriales</taxon>
        <taxon>Oscillospiraceae</taxon>
        <taxon>Ligaoa</taxon>
    </lineage>
</organism>
<keyword evidence="6" id="KW-0443">Lipid metabolism</keyword>
<dbReference type="EMBL" id="JACRST010000010">
    <property type="protein sequence ID" value="MBC8546836.1"/>
    <property type="molecule type" value="Genomic_DNA"/>
</dbReference>
<evidence type="ECO:0000256" key="1">
    <source>
        <dbReference type="ARBA" id="ARBA00006500"/>
    </source>
</evidence>
<evidence type="ECO:0000256" key="3">
    <source>
        <dbReference type="ARBA" id="ARBA00022801"/>
    </source>
</evidence>